<dbReference type="PANTHER" id="PTHR34390:SF2">
    <property type="entry name" value="SUCCINATE TRANSPORTER SUBUNIT YJJP-RELATED"/>
    <property type="match status" value="1"/>
</dbReference>
<keyword evidence="11" id="KW-1185">Reference proteome</keyword>
<keyword evidence="2" id="KW-1003">Cell membrane</keyword>
<evidence type="ECO:0000256" key="1">
    <source>
        <dbReference type="ARBA" id="ARBA00004651"/>
    </source>
</evidence>
<keyword evidence="5 7" id="KW-0472">Membrane</keyword>
<keyword evidence="4 7" id="KW-1133">Transmembrane helix</keyword>
<dbReference type="HOGENOM" id="CLU_023738_2_2_11"/>
<dbReference type="InterPro" id="IPR010619">
    <property type="entry name" value="ThrE-like_N"/>
</dbReference>
<feature type="domain" description="Threonine/serine exporter-like N-terminal" evidence="8">
    <location>
        <begin position="55"/>
        <end position="301"/>
    </location>
</feature>
<feature type="domain" description="Threonine/Serine exporter ThrE" evidence="9">
    <location>
        <begin position="329"/>
        <end position="451"/>
    </location>
</feature>
<evidence type="ECO:0000256" key="2">
    <source>
        <dbReference type="ARBA" id="ARBA00022475"/>
    </source>
</evidence>
<dbReference type="Pfam" id="PF12821">
    <property type="entry name" value="ThrE_2"/>
    <property type="match status" value="1"/>
</dbReference>
<evidence type="ECO:0000313" key="11">
    <source>
        <dbReference type="Proteomes" id="UP000011760"/>
    </source>
</evidence>
<feature type="transmembrane region" description="Helical" evidence="7">
    <location>
        <begin position="394"/>
        <end position="415"/>
    </location>
</feature>
<dbReference type="GO" id="GO:0005886">
    <property type="term" value="C:plasma membrane"/>
    <property type="evidence" value="ECO:0007669"/>
    <property type="project" value="UniProtKB-SubCell"/>
</dbReference>
<gene>
    <name evidence="10" type="ORF">H924_11065</name>
</gene>
<evidence type="ECO:0000259" key="8">
    <source>
        <dbReference type="Pfam" id="PF06738"/>
    </source>
</evidence>
<evidence type="ECO:0000256" key="5">
    <source>
        <dbReference type="ARBA" id="ARBA00023136"/>
    </source>
</evidence>
<comment type="subcellular location">
    <subcellularLocation>
        <location evidence="1">Cell membrane</location>
        <topology evidence="1">Multi-pass membrane protein</topology>
    </subcellularLocation>
</comment>
<feature type="transmembrane region" description="Helical" evidence="7">
    <location>
        <begin position="214"/>
        <end position="236"/>
    </location>
</feature>
<dbReference type="PANTHER" id="PTHR34390">
    <property type="entry name" value="UPF0442 PROTEIN YJJB-RELATED"/>
    <property type="match status" value="1"/>
</dbReference>
<dbReference type="eggNOG" id="COG3610">
    <property type="taxonomic scope" value="Bacteria"/>
</dbReference>
<feature type="transmembrane region" description="Helical" evidence="7">
    <location>
        <begin position="427"/>
        <end position="454"/>
    </location>
</feature>
<dbReference type="STRING" id="1121353.H924_11065"/>
<feature type="transmembrane region" description="Helical" evidence="7">
    <location>
        <begin position="248"/>
        <end position="266"/>
    </location>
</feature>
<evidence type="ECO:0000259" key="9">
    <source>
        <dbReference type="Pfam" id="PF12821"/>
    </source>
</evidence>
<reference evidence="10 11" key="1">
    <citation type="submission" date="2013-02" db="EMBL/GenBank/DDBJ databases">
        <title>The complete genome sequence of Corynebacterium callunae DSM 20147.</title>
        <authorList>
            <person name="Ruckert C."/>
            <person name="Albersmeier A."/>
            <person name="Kalinowski J."/>
        </authorList>
    </citation>
    <scope>NUCLEOTIDE SEQUENCE [LARGE SCALE GENOMIC DNA]</scope>
    <source>
        <strain evidence="10 11">DSM 20147</strain>
    </source>
</reference>
<name>M1TTU1_9CORY</name>
<evidence type="ECO:0000256" key="4">
    <source>
        <dbReference type="ARBA" id="ARBA00022989"/>
    </source>
</evidence>
<dbReference type="PATRIC" id="fig|1121353.3.peg.2262"/>
<feature type="transmembrane region" description="Helical" evidence="7">
    <location>
        <begin position="286"/>
        <end position="309"/>
    </location>
</feature>
<dbReference type="Pfam" id="PF06738">
    <property type="entry name" value="ThrE"/>
    <property type="match status" value="1"/>
</dbReference>
<comment type="similarity">
    <text evidence="6">Belongs to the ThrE exporter (TC 2.A.79) family.</text>
</comment>
<dbReference type="AlphaFoldDB" id="M1TTU1"/>
<dbReference type="NCBIfam" id="NF047720">
    <property type="entry name" value="ThrSerExpThrE"/>
    <property type="match status" value="1"/>
</dbReference>
<dbReference type="eggNOG" id="COG2966">
    <property type="taxonomic scope" value="Bacteria"/>
</dbReference>
<feature type="transmembrane region" description="Helical" evidence="7">
    <location>
        <begin position="191"/>
        <end position="208"/>
    </location>
</feature>
<accession>M1TTU1</accession>
<keyword evidence="3 7" id="KW-0812">Transmembrane</keyword>
<feature type="transmembrane region" description="Helical" evidence="7">
    <location>
        <begin position="321"/>
        <end position="340"/>
    </location>
</feature>
<dbReference type="GO" id="GO:0022857">
    <property type="term" value="F:transmembrane transporter activity"/>
    <property type="evidence" value="ECO:0007669"/>
    <property type="project" value="InterPro"/>
</dbReference>
<dbReference type="InterPro" id="IPR050539">
    <property type="entry name" value="ThrE_Dicarb/AminoAcid_Exp"/>
</dbReference>
<dbReference type="EMBL" id="CP004354">
    <property type="protein sequence ID" value="AGG67641.1"/>
    <property type="molecule type" value="Genomic_DNA"/>
</dbReference>
<evidence type="ECO:0000256" key="7">
    <source>
        <dbReference type="SAM" id="Phobius"/>
    </source>
</evidence>
<organism evidence="10 11">
    <name type="scientific">Corynebacterium callunae DSM 20147</name>
    <dbReference type="NCBI Taxonomy" id="1121353"/>
    <lineage>
        <taxon>Bacteria</taxon>
        <taxon>Bacillati</taxon>
        <taxon>Actinomycetota</taxon>
        <taxon>Actinomycetes</taxon>
        <taxon>Mycobacteriales</taxon>
        <taxon>Corynebacteriaceae</taxon>
        <taxon>Corynebacterium</taxon>
    </lineage>
</organism>
<dbReference type="GO" id="GO:0015744">
    <property type="term" value="P:succinate transport"/>
    <property type="evidence" value="ECO:0007669"/>
    <property type="project" value="TreeGrafter"/>
</dbReference>
<dbReference type="KEGG" id="ccn:H924_11065"/>
<evidence type="ECO:0008006" key="12">
    <source>
        <dbReference type="Google" id="ProtNLM"/>
    </source>
</evidence>
<dbReference type="InterPro" id="IPR024528">
    <property type="entry name" value="ThrE_2"/>
</dbReference>
<evidence type="ECO:0000313" key="10">
    <source>
        <dbReference type="EMBL" id="AGG67641.1"/>
    </source>
</evidence>
<protein>
    <recommendedName>
        <fullName evidence="12">Amino acid export carrier protein</fullName>
    </recommendedName>
</protein>
<sequence length="501" mass="52657">MIGLRSLQETLQRIISFATRRGRISTVDAAKAAPPPSPLAPIDLTDHSQVAGVMDLAARIGDILLSSGTSNSDTKVQIRAVTSAYGLYYAHVDITLNTITIFTNIGSEKKVPVNIFRVVGKLDTNFSKLSEVDRLIRSIQAGATPPQVAEKILDDLEQSPASYGFPTALLGWATMGGSVAVLLGGGWQVSLIAFLTSAIIIATSAFLGKHGLPLFFQNVVGGLIATIPAAVAYSLAMHFGLEIKPSQIIASGIVVLLAGLTLVQSLQDGITGAPVTASARFFETLLFTGGIVAGVGLGIQLSGALDILLPPMETATAPNPSSILARVIAGGIAAAGFSVGCYAEWSSVVIAGLTAFMGSAFYYFVLVYAGPVSAAAVAATAVGFTGGLLARRFLIPPLIVAIAGITPMLPGLAIYRGMYASLNEQTLIGFTNIAVALATASALAAGVVLGEWIARRLRRPPRFNPYRAFTKANAFSFQDIQPKPRRQRRRMKNNLYNQPRS</sequence>
<dbReference type="Proteomes" id="UP000011760">
    <property type="component" value="Chromosome"/>
</dbReference>
<evidence type="ECO:0000256" key="6">
    <source>
        <dbReference type="ARBA" id="ARBA00034125"/>
    </source>
</evidence>
<evidence type="ECO:0000256" key="3">
    <source>
        <dbReference type="ARBA" id="ARBA00022692"/>
    </source>
</evidence>
<feature type="transmembrane region" description="Helical" evidence="7">
    <location>
        <begin position="360"/>
        <end position="382"/>
    </location>
</feature>
<proteinExistence type="inferred from homology"/>